<evidence type="ECO:0000313" key="2">
    <source>
        <dbReference type="Proteomes" id="UP000031666"/>
    </source>
</evidence>
<sequence length="38" mass="4183">MVLAGIIAFSGYYLLTNQEQTQVQIEPSAELQPLSVTE</sequence>
<dbReference type="AlphaFoldDB" id="A0A0B8QCT4"/>
<name>A0A0B8QCT4_9VIBR</name>
<dbReference type="STRING" id="1481914.JCM19241_4623"/>
<dbReference type="EMBL" id="BBSC01000009">
    <property type="protein sequence ID" value="GAM77500.1"/>
    <property type="molecule type" value="Genomic_DNA"/>
</dbReference>
<gene>
    <name evidence="1" type="ORF">JCM19241_4623</name>
</gene>
<accession>A0A0B8QCT4</accession>
<reference evidence="1 2" key="1">
    <citation type="submission" date="2015-01" db="EMBL/GenBank/DDBJ databases">
        <title>Vibrio sp. C94 JCM 19241 whole genome shotgun sequence.</title>
        <authorList>
            <person name="Sawabe T."/>
            <person name="Meirelles P."/>
            <person name="Feng G."/>
            <person name="Sayaka M."/>
            <person name="Hattori M."/>
            <person name="Ohkuma M."/>
        </authorList>
    </citation>
    <scope>NUCLEOTIDE SEQUENCE [LARGE SCALE GENOMIC DNA]</scope>
    <source>
        <strain evidence="2">JCM 19241</strain>
    </source>
</reference>
<evidence type="ECO:0000313" key="1">
    <source>
        <dbReference type="EMBL" id="GAM77500.1"/>
    </source>
</evidence>
<dbReference type="Proteomes" id="UP000031666">
    <property type="component" value="Unassembled WGS sequence"/>
</dbReference>
<reference evidence="1 2" key="2">
    <citation type="submission" date="2015-01" db="EMBL/GenBank/DDBJ databases">
        <authorList>
            <consortium name="NBRP consortium"/>
            <person name="Sawabe T."/>
            <person name="Meirelles P."/>
            <person name="Feng G."/>
            <person name="Sayaka M."/>
            <person name="Hattori M."/>
            <person name="Ohkuma M."/>
        </authorList>
    </citation>
    <scope>NUCLEOTIDE SEQUENCE [LARGE SCALE GENOMIC DNA]</scope>
    <source>
        <strain evidence="2">JCM 19241</strain>
    </source>
</reference>
<comment type="caution">
    <text evidence="1">The sequence shown here is derived from an EMBL/GenBank/DDBJ whole genome shotgun (WGS) entry which is preliminary data.</text>
</comment>
<proteinExistence type="predicted"/>
<protein>
    <submittedName>
        <fullName evidence="1">Uncharacterized protein</fullName>
    </submittedName>
</protein>
<organism evidence="1 2">
    <name type="scientific">Vibrio ishigakensis</name>
    <dbReference type="NCBI Taxonomy" id="1481914"/>
    <lineage>
        <taxon>Bacteria</taxon>
        <taxon>Pseudomonadati</taxon>
        <taxon>Pseudomonadota</taxon>
        <taxon>Gammaproteobacteria</taxon>
        <taxon>Vibrionales</taxon>
        <taxon>Vibrionaceae</taxon>
        <taxon>Vibrio</taxon>
    </lineage>
</organism>